<dbReference type="EMBL" id="KB446557">
    <property type="protein sequence ID" value="EME83827.1"/>
    <property type="molecule type" value="Genomic_DNA"/>
</dbReference>
<protein>
    <submittedName>
        <fullName evidence="2">Uncharacterized protein</fullName>
    </submittedName>
</protein>
<dbReference type="GeneID" id="19336546"/>
<dbReference type="RefSeq" id="XP_007924461.1">
    <property type="nucleotide sequence ID" value="XM_007926270.1"/>
</dbReference>
<feature type="signal peptide" evidence="1">
    <location>
        <begin position="1"/>
        <end position="15"/>
    </location>
</feature>
<dbReference type="HOGENOM" id="CLU_2097883_0_0_1"/>
<proteinExistence type="predicted"/>
<dbReference type="KEGG" id="pfj:MYCFIDRAFT_207073"/>
<evidence type="ECO:0000313" key="2">
    <source>
        <dbReference type="EMBL" id="EME83827.1"/>
    </source>
</evidence>
<reference evidence="2 3" key="1">
    <citation type="journal article" date="2012" name="PLoS Pathog.">
        <title>Diverse lifestyles and strategies of plant pathogenesis encoded in the genomes of eighteen Dothideomycetes fungi.</title>
        <authorList>
            <person name="Ohm R.A."/>
            <person name="Feau N."/>
            <person name="Henrissat B."/>
            <person name="Schoch C.L."/>
            <person name="Horwitz B.A."/>
            <person name="Barry K.W."/>
            <person name="Condon B.J."/>
            <person name="Copeland A.C."/>
            <person name="Dhillon B."/>
            <person name="Glaser F."/>
            <person name="Hesse C.N."/>
            <person name="Kosti I."/>
            <person name="LaButti K."/>
            <person name="Lindquist E.A."/>
            <person name="Lucas S."/>
            <person name="Salamov A.A."/>
            <person name="Bradshaw R.E."/>
            <person name="Ciuffetti L."/>
            <person name="Hamelin R.C."/>
            <person name="Kema G.H.J."/>
            <person name="Lawrence C."/>
            <person name="Scott J.A."/>
            <person name="Spatafora J.W."/>
            <person name="Turgeon B.G."/>
            <person name="de Wit P.J.G.M."/>
            <person name="Zhong S."/>
            <person name="Goodwin S.B."/>
            <person name="Grigoriev I.V."/>
        </authorList>
    </citation>
    <scope>NUCLEOTIDE SEQUENCE [LARGE SCALE GENOMIC DNA]</scope>
    <source>
        <strain evidence="2 3">CIRAD86</strain>
    </source>
</reference>
<feature type="chain" id="PRO_5013130568" evidence="1">
    <location>
        <begin position="16"/>
        <end position="116"/>
    </location>
</feature>
<evidence type="ECO:0000313" key="3">
    <source>
        <dbReference type="Proteomes" id="UP000016932"/>
    </source>
</evidence>
<organism evidence="2 3">
    <name type="scientific">Pseudocercospora fijiensis (strain CIRAD86)</name>
    <name type="common">Black leaf streak disease fungus</name>
    <name type="synonym">Mycosphaerella fijiensis</name>
    <dbReference type="NCBI Taxonomy" id="383855"/>
    <lineage>
        <taxon>Eukaryota</taxon>
        <taxon>Fungi</taxon>
        <taxon>Dikarya</taxon>
        <taxon>Ascomycota</taxon>
        <taxon>Pezizomycotina</taxon>
        <taxon>Dothideomycetes</taxon>
        <taxon>Dothideomycetidae</taxon>
        <taxon>Mycosphaerellales</taxon>
        <taxon>Mycosphaerellaceae</taxon>
        <taxon>Pseudocercospora</taxon>
    </lineage>
</organism>
<evidence type="ECO:0000256" key="1">
    <source>
        <dbReference type="SAM" id="SignalP"/>
    </source>
</evidence>
<dbReference type="Proteomes" id="UP000016932">
    <property type="component" value="Unassembled WGS sequence"/>
</dbReference>
<dbReference type="VEuPathDB" id="FungiDB:MYCFIDRAFT_207073"/>
<gene>
    <name evidence="2" type="ORF">MYCFIDRAFT_207073</name>
</gene>
<sequence>MLFLVLSSYFSVGEQKEITDGDWGGFFCHVIVEAWIQFHHGLVNCEISWIAEDECERDVTRLSYLVLGGERGLSPSHGMGWISVRGRGWLSPPLLNRVGRTRTPGLHAHAFETREP</sequence>
<dbReference type="AlphaFoldDB" id="M3B382"/>
<name>M3B382_PSEFD</name>
<accession>M3B382</accession>
<keyword evidence="1" id="KW-0732">Signal</keyword>
<keyword evidence="3" id="KW-1185">Reference proteome</keyword>